<gene>
    <name evidence="1" type="ORF">EYG76_00240</name>
</gene>
<comment type="caution">
    <text evidence="1">The sequence shown here is derived from an EMBL/GenBank/DDBJ whole genome shotgun (WGS) entry which is preliminary data.</text>
</comment>
<dbReference type="Pfam" id="PF04458">
    <property type="entry name" value="DUF505"/>
    <property type="match status" value="1"/>
</dbReference>
<dbReference type="EMBL" id="DQSV01000005">
    <property type="protein sequence ID" value="HIP16723.1"/>
    <property type="molecule type" value="Genomic_DNA"/>
</dbReference>
<feature type="non-terminal residue" evidence="1">
    <location>
        <position position="303"/>
    </location>
</feature>
<accession>A0A832YR66</accession>
<organism evidence="1 2">
    <name type="scientific">Methanothermococcus okinawensis</name>
    <dbReference type="NCBI Taxonomy" id="155863"/>
    <lineage>
        <taxon>Archaea</taxon>
        <taxon>Methanobacteriati</taxon>
        <taxon>Methanobacteriota</taxon>
        <taxon>Methanomada group</taxon>
        <taxon>Methanococci</taxon>
        <taxon>Methanococcales</taxon>
        <taxon>Methanococcaceae</taxon>
        <taxon>Methanothermococcus</taxon>
    </lineage>
</organism>
<proteinExistence type="predicted"/>
<dbReference type="AlphaFoldDB" id="A0A832YR66"/>
<evidence type="ECO:0000313" key="1">
    <source>
        <dbReference type="EMBL" id="HIP16723.1"/>
    </source>
</evidence>
<protein>
    <submittedName>
        <fullName evidence="1">DUF505 domain-containing protein</fullName>
    </submittedName>
</protein>
<evidence type="ECO:0000313" key="2">
    <source>
        <dbReference type="Proteomes" id="UP000605144"/>
    </source>
</evidence>
<sequence>MFLKKRHLEILKLISKNIHNEELIKSKLPEEFNIRISELFILGFVELTGNDIIFTNVGKKMAELVENLPVEDIPDVFLNSEIIKIMDLLDKTGYVPEDWKNLLVERHLADSNGLTDVGKGILEVYKESHPVVYLTPDILDFVRNMPKIGLYDELITYKNTKKQGDNVLNALQAMRLLNISPKTEEGKAFATTKALNEVLKIASMVPRLSRVLILRKENLEALKGGHYSEEMIDSGFCTEEEITELGHSMINTYNEIGKECKEITPIYILEEEIKVLKTIEIIKEKYETNPEILPTYKEIKKRS</sequence>
<dbReference type="Proteomes" id="UP000605144">
    <property type="component" value="Unassembled WGS sequence"/>
</dbReference>
<dbReference type="InterPro" id="IPR007548">
    <property type="entry name" value="DUF505"/>
</dbReference>
<name>A0A832YR66_9EURY</name>
<reference evidence="1" key="1">
    <citation type="journal article" date="2020" name="ISME J.">
        <title>Gammaproteobacteria mediating utilization of methyl-, sulfur- and petroleum organic compounds in deep ocean hydrothermal plumes.</title>
        <authorList>
            <person name="Zhou Z."/>
            <person name="Liu Y."/>
            <person name="Pan J."/>
            <person name="Cron B.R."/>
            <person name="Toner B.M."/>
            <person name="Anantharaman K."/>
            <person name="Breier J.A."/>
            <person name="Dick G.J."/>
            <person name="Li M."/>
        </authorList>
    </citation>
    <scope>NUCLEOTIDE SEQUENCE</scope>
    <source>
        <strain evidence="1">SZUA-1385</strain>
    </source>
</reference>